<organism evidence="1 2">
    <name type="scientific">Pseudomonas aylmerensis</name>
    <dbReference type="NCBI Taxonomy" id="1869229"/>
    <lineage>
        <taxon>Bacteria</taxon>
        <taxon>Pseudomonadati</taxon>
        <taxon>Pseudomonadota</taxon>
        <taxon>Gammaproteobacteria</taxon>
        <taxon>Pseudomonadales</taxon>
        <taxon>Pseudomonadaceae</taxon>
        <taxon>Pseudomonas</taxon>
    </lineage>
</organism>
<reference evidence="1 2" key="1">
    <citation type="submission" date="2018-03" db="EMBL/GenBank/DDBJ databases">
        <title>Diversity of bacteria associated with corn roots inoculated with woodland soils in Canada, and Description of Pseudomonas aylmerense sp. nov.</title>
        <authorList>
            <person name="Tambong J.T."/>
            <person name="Xu R."/>
            <person name="Tchagang C."/>
        </authorList>
    </citation>
    <scope>NUCLEOTIDE SEQUENCE [LARGE SCALE GENOMIC DNA]</scope>
    <source>
        <strain evidence="1 2">S1E44</strain>
    </source>
</reference>
<protein>
    <submittedName>
        <fullName evidence="1">Uncharacterized protein</fullName>
    </submittedName>
</protein>
<proteinExistence type="predicted"/>
<accession>A0A2T4FIU2</accession>
<comment type="caution">
    <text evidence="1">The sequence shown here is derived from an EMBL/GenBank/DDBJ whole genome shotgun (WGS) entry which is preliminary data.</text>
</comment>
<dbReference type="EMBL" id="PYWW01000059">
    <property type="protein sequence ID" value="PTC23324.1"/>
    <property type="molecule type" value="Genomic_DNA"/>
</dbReference>
<dbReference type="OrthoDB" id="6928941at2"/>
<dbReference type="Proteomes" id="UP000240571">
    <property type="component" value="Unassembled WGS sequence"/>
</dbReference>
<evidence type="ECO:0000313" key="2">
    <source>
        <dbReference type="Proteomes" id="UP000240571"/>
    </source>
</evidence>
<sequence length="60" mass="7037">MRQPEAWPRQYARQITAMRTREERVAALAEVPEHLRALVRTHVEIAWNHPRGNTHGPQTD</sequence>
<dbReference type="AlphaFoldDB" id="A0A2T4FIU2"/>
<gene>
    <name evidence="1" type="ORF">C9382_31360</name>
</gene>
<evidence type="ECO:0000313" key="1">
    <source>
        <dbReference type="EMBL" id="PTC23324.1"/>
    </source>
</evidence>
<name>A0A2T4FIU2_9PSED</name>